<dbReference type="InterPro" id="IPR036273">
    <property type="entry name" value="CRAL/TRIO_N_dom_sf"/>
</dbReference>
<dbReference type="EMBL" id="CP144746">
    <property type="protein sequence ID" value="WVZ59027.1"/>
    <property type="molecule type" value="Genomic_DNA"/>
</dbReference>
<dbReference type="PANTHER" id="PTHR45824:SF7">
    <property type="entry name" value="OS05G0267800 PROTEIN"/>
    <property type="match status" value="1"/>
</dbReference>
<reference evidence="3 4" key="1">
    <citation type="submission" date="2024-02" db="EMBL/GenBank/DDBJ databases">
        <title>High-quality chromosome-scale genome assembly of Pensacola bahiagrass (Paspalum notatum Flugge var. saurae).</title>
        <authorList>
            <person name="Vega J.M."/>
            <person name="Podio M."/>
            <person name="Orjuela J."/>
            <person name="Siena L.A."/>
            <person name="Pessino S.C."/>
            <person name="Combes M.C."/>
            <person name="Mariac C."/>
            <person name="Albertini E."/>
            <person name="Pupilli F."/>
            <person name="Ortiz J.P.A."/>
            <person name="Leblanc O."/>
        </authorList>
    </citation>
    <scope>NUCLEOTIDE SEQUENCE [LARGE SCALE GENOMIC DNA]</scope>
    <source>
        <strain evidence="3">R1</strain>
        <tissue evidence="3">Leaf</tissue>
    </source>
</reference>
<dbReference type="SUPFAM" id="SSF46938">
    <property type="entry name" value="CRAL/TRIO N-terminal domain"/>
    <property type="match status" value="1"/>
</dbReference>
<proteinExistence type="predicted"/>
<dbReference type="InterPro" id="IPR036865">
    <property type="entry name" value="CRAL-TRIO_dom_sf"/>
</dbReference>
<dbReference type="InterPro" id="IPR052578">
    <property type="entry name" value="PI_Transfer_CRAL-TRIO"/>
</dbReference>
<dbReference type="AlphaFoldDB" id="A0AAQ3SS96"/>
<dbReference type="InterPro" id="IPR001251">
    <property type="entry name" value="CRAL-TRIO_dom"/>
</dbReference>
<gene>
    <name evidence="3" type="ORF">U9M48_009236</name>
</gene>
<feature type="region of interest" description="Disordered" evidence="1">
    <location>
        <begin position="1"/>
        <end position="27"/>
    </location>
</feature>
<evidence type="ECO:0000256" key="1">
    <source>
        <dbReference type="SAM" id="MobiDB-lite"/>
    </source>
</evidence>
<dbReference type="PROSITE" id="PS50191">
    <property type="entry name" value="CRAL_TRIO"/>
    <property type="match status" value="1"/>
</dbReference>
<accession>A0AAQ3SS96</accession>
<dbReference type="Pfam" id="PF00650">
    <property type="entry name" value="CRAL_TRIO"/>
    <property type="match status" value="1"/>
</dbReference>
<dbReference type="CDD" id="cd00170">
    <property type="entry name" value="SEC14"/>
    <property type="match status" value="1"/>
</dbReference>
<dbReference type="GO" id="GO:0008526">
    <property type="term" value="F:phosphatidylinositol transfer activity"/>
    <property type="evidence" value="ECO:0007669"/>
    <property type="project" value="TreeGrafter"/>
</dbReference>
<dbReference type="SMART" id="SM00516">
    <property type="entry name" value="SEC14"/>
    <property type="match status" value="1"/>
</dbReference>
<keyword evidence="4" id="KW-1185">Reference proteome</keyword>
<dbReference type="PANTHER" id="PTHR45824">
    <property type="entry name" value="GH16843P"/>
    <property type="match status" value="1"/>
</dbReference>
<dbReference type="Gene3D" id="3.40.525.10">
    <property type="entry name" value="CRAL-TRIO lipid binding domain"/>
    <property type="match status" value="1"/>
</dbReference>
<feature type="domain" description="CRAL-TRIO" evidence="2">
    <location>
        <begin position="88"/>
        <end position="251"/>
    </location>
</feature>
<dbReference type="Proteomes" id="UP001341281">
    <property type="component" value="Chromosome 02"/>
</dbReference>
<sequence>MMSTYLLKAKSEPAQQKPASSEERQRKIDDVREQLCDLTTEMPGFLSDRTISRFLGAKNGSTAKATKALKDAVKWRRQYKPDKICLEEISDWETDVKRSYIPNYLDKKGRSVFIITPSVKSTSSAKERLKVFVYHLESMAMSLEDTQEDGVVWMCDFRGWTLSSTPLWESRESLHIIQSYYPGLIAAAILNDPPRIFESFWKLIKHIAEPALIDKVKFVYSNNSESQRIISDMFDLDKLESEFGGRNTAGLDITKYAEEMRRRRCQMKGGAWTPANANASSSCQPSVARVASTAVVD</sequence>
<dbReference type="SUPFAM" id="SSF52087">
    <property type="entry name" value="CRAL/TRIO domain"/>
    <property type="match status" value="1"/>
</dbReference>
<evidence type="ECO:0000313" key="4">
    <source>
        <dbReference type="Proteomes" id="UP001341281"/>
    </source>
</evidence>
<evidence type="ECO:0000259" key="2">
    <source>
        <dbReference type="PROSITE" id="PS50191"/>
    </source>
</evidence>
<organism evidence="3 4">
    <name type="scientific">Paspalum notatum var. saurae</name>
    <dbReference type="NCBI Taxonomy" id="547442"/>
    <lineage>
        <taxon>Eukaryota</taxon>
        <taxon>Viridiplantae</taxon>
        <taxon>Streptophyta</taxon>
        <taxon>Embryophyta</taxon>
        <taxon>Tracheophyta</taxon>
        <taxon>Spermatophyta</taxon>
        <taxon>Magnoliopsida</taxon>
        <taxon>Liliopsida</taxon>
        <taxon>Poales</taxon>
        <taxon>Poaceae</taxon>
        <taxon>PACMAD clade</taxon>
        <taxon>Panicoideae</taxon>
        <taxon>Andropogonodae</taxon>
        <taxon>Paspaleae</taxon>
        <taxon>Paspalinae</taxon>
        <taxon>Paspalum</taxon>
    </lineage>
</organism>
<evidence type="ECO:0000313" key="3">
    <source>
        <dbReference type="EMBL" id="WVZ59027.1"/>
    </source>
</evidence>
<protein>
    <recommendedName>
        <fullName evidence="2">CRAL-TRIO domain-containing protein</fullName>
    </recommendedName>
</protein>
<name>A0AAQ3SS96_PASNO</name>